<keyword evidence="11" id="KW-1185">Reference proteome</keyword>
<evidence type="ECO:0000256" key="1">
    <source>
        <dbReference type="ARBA" id="ARBA00022553"/>
    </source>
</evidence>
<dbReference type="InterPro" id="IPR058031">
    <property type="entry name" value="AAA_lid_NorR"/>
</dbReference>
<organism evidence="10 11">
    <name type="scientific">Desulfonatronum thiosulfatophilum</name>
    <dbReference type="NCBI Taxonomy" id="617002"/>
    <lineage>
        <taxon>Bacteria</taxon>
        <taxon>Pseudomonadati</taxon>
        <taxon>Thermodesulfobacteriota</taxon>
        <taxon>Desulfovibrionia</taxon>
        <taxon>Desulfovibrionales</taxon>
        <taxon>Desulfonatronaceae</taxon>
        <taxon>Desulfonatronum</taxon>
    </lineage>
</organism>
<keyword evidence="6" id="KW-0804">Transcription</keyword>
<name>A0A1G6BYU4_9BACT</name>
<feature type="domain" description="Response regulatory" evidence="9">
    <location>
        <begin position="3"/>
        <end position="117"/>
    </location>
</feature>
<dbReference type="PROSITE" id="PS50045">
    <property type="entry name" value="SIGMA54_INTERACT_4"/>
    <property type="match status" value="1"/>
</dbReference>
<evidence type="ECO:0000256" key="6">
    <source>
        <dbReference type="ARBA" id="ARBA00023163"/>
    </source>
</evidence>
<dbReference type="GO" id="GO:0006355">
    <property type="term" value="P:regulation of DNA-templated transcription"/>
    <property type="evidence" value="ECO:0007669"/>
    <property type="project" value="InterPro"/>
</dbReference>
<reference evidence="10 11" key="1">
    <citation type="submission" date="2016-10" db="EMBL/GenBank/DDBJ databases">
        <authorList>
            <person name="de Groot N.N."/>
        </authorList>
    </citation>
    <scope>NUCLEOTIDE SEQUENCE [LARGE SCALE GENOMIC DNA]</scope>
    <source>
        <strain evidence="10 11">ASO4-2</strain>
    </source>
</reference>
<dbReference type="CDD" id="cd00009">
    <property type="entry name" value="AAA"/>
    <property type="match status" value="1"/>
</dbReference>
<dbReference type="OrthoDB" id="9763792at2"/>
<evidence type="ECO:0000256" key="5">
    <source>
        <dbReference type="ARBA" id="ARBA00023015"/>
    </source>
</evidence>
<dbReference type="Gene3D" id="1.10.10.60">
    <property type="entry name" value="Homeodomain-like"/>
    <property type="match status" value="1"/>
</dbReference>
<dbReference type="Proteomes" id="UP000198771">
    <property type="component" value="Unassembled WGS sequence"/>
</dbReference>
<dbReference type="SMART" id="SM00448">
    <property type="entry name" value="REC"/>
    <property type="match status" value="1"/>
</dbReference>
<evidence type="ECO:0000256" key="3">
    <source>
        <dbReference type="ARBA" id="ARBA00022840"/>
    </source>
</evidence>
<dbReference type="GO" id="GO:0000160">
    <property type="term" value="P:phosphorelay signal transduction system"/>
    <property type="evidence" value="ECO:0007669"/>
    <property type="project" value="UniProtKB-KW"/>
</dbReference>
<dbReference type="STRING" id="617002.SAMN05660653_01227"/>
<feature type="domain" description="Sigma-54 factor interaction" evidence="8">
    <location>
        <begin position="141"/>
        <end position="370"/>
    </location>
</feature>
<accession>A0A1G6BYU4</accession>
<dbReference type="SMART" id="SM00382">
    <property type="entry name" value="AAA"/>
    <property type="match status" value="1"/>
</dbReference>
<dbReference type="InterPro" id="IPR025944">
    <property type="entry name" value="Sigma_54_int_dom_CS"/>
</dbReference>
<dbReference type="InterPro" id="IPR002078">
    <property type="entry name" value="Sigma_54_int"/>
</dbReference>
<dbReference type="InterPro" id="IPR003593">
    <property type="entry name" value="AAA+_ATPase"/>
</dbReference>
<evidence type="ECO:0000256" key="7">
    <source>
        <dbReference type="PROSITE-ProRule" id="PRU00169"/>
    </source>
</evidence>
<evidence type="ECO:0000313" key="10">
    <source>
        <dbReference type="EMBL" id="SDB25831.1"/>
    </source>
</evidence>
<dbReference type="SUPFAM" id="SSF52172">
    <property type="entry name" value="CheY-like"/>
    <property type="match status" value="1"/>
</dbReference>
<keyword evidence="2" id="KW-0547">Nucleotide-binding</keyword>
<dbReference type="PROSITE" id="PS00688">
    <property type="entry name" value="SIGMA54_INTERACT_3"/>
    <property type="match status" value="1"/>
</dbReference>
<dbReference type="SUPFAM" id="SSF46689">
    <property type="entry name" value="Homeodomain-like"/>
    <property type="match status" value="1"/>
</dbReference>
<dbReference type="SUPFAM" id="SSF52540">
    <property type="entry name" value="P-loop containing nucleoside triphosphate hydrolases"/>
    <property type="match status" value="1"/>
</dbReference>
<dbReference type="FunFam" id="3.40.50.2300:FF:000018">
    <property type="entry name" value="DNA-binding transcriptional regulator NtrC"/>
    <property type="match status" value="1"/>
</dbReference>
<dbReference type="Gene3D" id="3.40.50.300">
    <property type="entry name" value="P-loop containing nucleotide triphosphate hydrolases"/>
    <property type="match status" value="1"/>
</dbReference>
<dbReference type="Gene3D" id="1.10.8.60">
    <property type="match status" value="1"/>
</dbReference>
<dbReference type="InterPro" id="IPR027417">
    <property type="entry name" value="P-loop_NTPase"/>
</dbReference>
<evidence type="ECO:0000259" key="9">
    <source>
        <dbReference type="PROSITE" id="PS50110"/>
    </source>
</evidence>
<evidence type="ECO:0000313" key="11">
    <source>
        <dbReference type="Proteomes" id="UP000198771"/>
    </source>
</evidence>
<evidence type="ECO:0000256" key="4">
    <source>
        <dbReference type="ARBA" id="ARBA00023012"/>
    </source>
</evidence>
<dbReference type="GO" id="GO:0005524">
    <property type="term" value="F:ATP binding"/>
    <property type="evidence" value="ECO:0007669"/>
    <property type="project" value="UniProtKB-KW"/>
</dbReference>
<evidence type="ECO:0000259" key="8">
    <source>
        <dbReference type="PROSITE" id="PS50045"/>
    </source>
</evidence>
<keyword evidence="4" id="KW-0902">Two-component regulatory system</keyword>
<dbReference type="PROSITE" id="PS50110">
    <property type="entry name" value="RESPONSE_REGULATORY"/>
    <property type="match status" value="1"/>
</dbReference>
<dbReference type="Pfam" id="PF25601">
    <property type="entry name" value="AAA_lid_14"/>
    <property type="match status" value="1"/>
</dbReference>
<dbReference type="RefSeq" id="WP_092118697.1">
    <property type="nucleotide sequence ID" value="NZ_FMXO01000006.1"/>
</dbReference>
<dbReference type="PANTHER" id="PTHR32071">
    <property type="entry name" value="TRANSCRIPTIONAL REGULATORY PROTEIN"/>
    <property type="match status" value="1"/>
</dbReference>
<dbReference type="Gene3D" id="3.40.50.2300">
    <property type="match status" value="1"/>
</dbReference>
<gene>
    <name evidence="10" type="ORF">SAMN05660653_01227</name>
</gene>
<dbReference type="InterPro" id="IPR011006">
    <property type="entry name" value="CheY-like_superfamily"/>
</dbReference>
<keyword evidence="3" id="KW-0067">ATP-binding</keyword>
<sequence>MAQIVIVDDEEDIRITLRGILEDEGHDVLEAASGEEGLALLSGVNPDLCFLDIWLPGMDGLDVLERLQITAPNLPMIMISGHGNIETAVTAIKKGAFDFIEKPLSLEKVLVTTAKAVEFKELRQENMVLRSQIRNSRVQDLTGETPQIRQLRQQVMQVAPTEAWVLITGENGTGKEIVSRSLHHLSRRNGKPLVEMNCAAIPEELIESELFGHEKGAFTSADKAQIGKFELAHSGTLFLDEIGDMSLKTQAKILRILQEQRFERVGGRKTIQVDVRVIAATNKDLTEEIRAGRFREDLYYRLKVFPLHVPPLRQRAEDIPLLLTNFMEDLVKTQGFKPLRFPPETMRRLQQYPWPGNVRELKNFLERLCIMFPGQCITVEMLPQEMFSANRSASLKTAPSSAGEGAFCNAYSPFDADSDPWPADFKTAKAQFEAKFLEDKLNGCNGSITKLSEVIGMERSYLYKKLRSFGLLTSD</sequence>
<dbReference type="CDD" id="cd17550">
    <property type="entry name" value="REC_NtrX-like"/>
    <property type="match status" value="1"/>
</dbReference>
<protein>
    <submittedName>
        <fullName evidence="10">Two-component system, NtrC family, nitrogen regulation response regulator NtrX</fullName>
    </submittedName>
</protein>
<dbReference type="Pfam" id="PF00072">
    <property type="entry name" value="Response_reg"/>
    <property type="match status" value="1"/>
</dbReference>
<evidence type="ECO:0000256" key="2">
    <source>
        <dbReference type="ARBA" id="ARBA00022741"/>
    </source>
</evidence>
<feature type="modified residue" description="4-aspartylphosphate" evidence="7">
    <location>
        <position position="52"/>
    </location>
</feature>
<dbReference type="AlphaFoldDB" id="A0A1G6BYU4"/>
<keyword evidence="1 7" id="KW-0597">Phosphoprotein</keyword>
<dbReference type="InterPro" id="IPR001789">
    <property type="entry name" value="Sig_transdc_resp-reg_receiver"/>
</dbReference>
<dbReference type="FunFam" id="3.40.50.300:FF:000006">
    <property type="entry name" value="DNA-binding transcriptional regulator NtrC"/>
    <property type="match status" value="1"/>
</dbReference>
<dbReference type="PANTHER" id="PTHR32071:SF17">
    <property type="entry name" value="TRANSCRIPTIONAL REGULATOR (NTRC FAMILY)"/>
    <property type="match status" value="1"/>
</dbReference>
<dbReference type="InterPro" id="IPR009057">
    <property type="entry name" value="Homeodomain-like_sf"/>
</dbReference>
<dbReference type="Pfam" id="PF00158">
    <property type="entry name" value="Sigma54_activat"/>
    <property type="match status" value="1"/>
</dbReference>
<proteinExistence type="predicted"/>
<dbReference type="EMBL" id="FMXO01000006">
    <property type="protein sequence ID" value="SDB25831.1"/>
    <property type="molecule type" value="Genomic_DNA"/>
</dbReference>
<keyword evidence="5" id="KW-0805">Transcription regulation</keyword>